<dbReference type="PRINTS" id="PR00412">
    <property type="entry name" value="EPOXHYDRLASE"/>
</dbReference>
<keyword evidence="5" id="KW-0732">Signal</keyword>
<feature type="compositionally biased region" description="Basic and acidic residues" evidence="4">
    <location>
        <begin position="648"/>
        <end position="659"/>
    </location>
</feature>
<feature type="chain" id="PRO_5012262815" evidence="5">
    <location>
        <begin position="18"/>
        <end position="1064"/>
    </location>
</feature>
<dbReference type="InterPro" id="IPR029058">
    <property type="entry name" value="AB_hydrolase_fold"/>
</dbReference>
<evidence type="ECO:0000256" key="2">
    <source>
        <dbReference type="ARBA" id="ARBA00022797"/>
    </source>
</evidence>
<evidence type="ECO:0000256" key="5">
    <source>
        <dbReference type="SAM" id="SignalP"/>
    </source>
</evidence>
<dbReference type="InterPro" id="IPR010497">
    <property type="entry name" value="Epoxide_hydro_N"/>
</dbReference>
<dbReference type="EMBL" id="LNIX01000003">
    <property type="protein sequence ID" value="OXA58566.1"/>
    <property type="molecule type" value="Genomic_DNA"/>
</dbReference>
<organism evidence="7 8">
    <name type="scientific">Folsomia candida</name>
    <name type="common">Springtail</name>
    <dbReference type="NCBI Taxonomy" id="158441"/>
    <lineage>
        <taxon>Eukaryota</taxon>
        <taxon>Metazoa</taxon>
        <taxon>Ecdysozoa</taxon>
        <taxon>Arthropoda</taxon>
        <taxon>Hexapoda</taxon>
        <taxon>Collembola</taxon>
        <taxon>Entomobryomorpha</taxon>
        <taxon>Isotomoidea</taxon>
        <taxon>Isotomidae</taxon>
        <taxon>Proisotominae</taxon>
        <taxon>Folsomia</taxon>
    </lineage>
</organism>
<feature type="compositionally biased region" description="Basic and acidic residues" evidence="4">
    <location>
        <begin position="686"/>
        <end position="704"/>
    </location>
</feature>
<evidence type="ECO:0000256" key="1">
    <source>
        <dbReference type="ARBA" id="ARBA00010088"/>
    </source>
</evidence>
<feature type="compositionally biased region" description="Basic residues" evidence="4">
    <location>
        <begin position="705"/>
        <end position="715"/>
    </location>
</feature>
<dbReference type="SUPFAM" id="SSF53474">
    <property type="entry name" value="alpha/beta-Hydrolases"/>
    <property type="match status" value="1"/>
</dbReference>
<feature type="region of interest" description="Disordered" evidence="4">
    <location>
        <begin position="505"/>
        <end position="733"/>
    </location>
</feature>
<evidence type="ECO:0000313" key="7">
    <source>
        <dbReference type="EMBL" id="OXA58566.1"/>
    </source>
</evidence>
<feature type="signal peptide" evidence="5">
    <location>
        <begin position="1"/>
        <end position="17"/>
    </location>
</feature>
<evidence type="ECO:0000256" key="4">
    <source>
        <dbReference type="SAM" id="MobiDB-lite"/>
    </source>
</evidence>
<keyword evidence="3 7" id="KW-0378">Hydrolase</keyword>
<name>A0A226EPQ7_FOLCA</name>
<evidence type="ECO:0000256" key="3">
    <source>
        <dbReference type="ARBA" id="ARBA00022801"/>
    </source>
</evidence>
<dbReference type="GO" id="GO:0097176">
    <property type="term" value="P:epoxide metabolic process"/>
    <property type="evidence" value="ECO:0007669"/>
    <property type="project" value="TreeGrafter"/>
</dbReference>
<dbReference type="InterPro" id="IPR000639">
    <property type="entry name" value="Epox_hydrolase-like"/>
</dbReference>
<feature type="compositionally biased region" description="Polar residues" evidence="4">
    <location>
        <begin position="529"/>
        <end position="550"/>
    </location>
</feature>
<dbReference type="Proteomes" id="UP000198287">
    <property type="component" value="Unassembled WGS sequence"/>
</dbReference>
<dbReference type="GO" id="GO:0004301">
    <property type="term" value="F:epoxide hydrolase activity"/>
    <property type="evidence" value="ECO:0007669"/>
    <property type="project" value="TreeGrafter"/>
</dbReference>
<comment type="similarity">
    <text evidence="1">Belongs to the peptidase S33 family.</text>
</comment>
<proteinExistence type="inferred from homology"/>
<dbReference type="PANTHER" id="PTHR21661:SF35">
    <property type="entry name" value="EPOXIDE HYDROLASE"/>
    <property type="match status" value="1"/>
</dbReference>
<evidence type="ECO:0000313" key="8">
    <source>
        <dbReference type="Proteomes" id="UP000198287"/>
    </source>
</evidence>
<dbReference type="Gene3D" id="3.40.50.1820">
    <property type="entry name" value="alpha/beta hydrolase"/>
    <property type="match status" value="1"/>
</dbReference>
<feature type="compositionally biased region" description="Basic and acidic residues" evidence="4">
    <location>
        <begin position="628"/>
        <end position="640"/>
    </location>
</feature>
<dbReference type="AlphaFoldDB" id="A0A226EPQ7"/>
<reference evidence="7 8" key="1">
    <citation type="submission" date="2015-12" db="EMBL/GenBank/DDBJ databases">
        <title>The genome of Folsomia candida.</title>
        <authorList>
            <person name="Faddeeva A."/>
            <person name="Derks M.F."/>
            <person name="Anvar Y."/>
            <person name="Smit S."/>
            <person name="Van Straalen N."/>
            <person name="Roelofs D."/>
        </authorList>
    </citation>
    <scope>NUCLEOTIDE SEQUENCE [LARGE SCALE GENOMIC DNA]</scope>
    <source>
        <strain evidence="7 8">VU population</strain>
        <tissue evidence="7">Whole body</tissue>
    </source>
</reference>
<feature type="domain" description="Epoxide hydrolase N-terminal" evidence="6">
    <location>
        <begin position="57"/>
        <end position="169"/>
    </location>
</feature>
<keyword evidence="8" id="KW-1185">Reference proteome</keyword>
<feature type="compositionally biased region" description="Basic residues" evidence="4">
    <location>
        <begin position="511"/>
        <end position="524"/>
    </location>
</feature>
<protein>
    <submittedName>
        <fullName evidence="7">Juvenile hormone epoxide hydrolase 1</fullName>
    </submittedName>
</protein>
<feature type="compositionally biased region" description="Basic residues" evidence="4">
    <location>
        <begin position="579"/>
        <end position="594"/>
    </location>
</feature>
<comment type="caution">
    <text evidence="7">The sequence shown here is derived from an EMBL/GenBank/DDBJ whole genome shotgun (WGS) entry which is preliminary data.</text>
</comment>
<sequence length="1064" mass="120870">MGFVKTVLIFLLTLGAAYVTYVVHDFLADHPTPHIEDEFWGPGSKPGVIPENEDATIKPFKVDFTSSLKDLKSRLKLELDSNRFATPLEGVGFGYGFNTIYLKKVLTYWMEKYDFAKREKWLNRHPHFKTKIGGLDIHFQHIKPTKTGNYKKTVPIIFIHGWPGSFVEYQKLIDYFLEPKNSEINFEIVIPSLPGFGFSQAASRPGMIPVRIANILGRLMKRLGYDKYYTLGEDWGSMISTDMGILYPDRVEGVHCTCYSLHPRHLLIQSIAGIFYPSSIFKTERSKSRFYPMSKMLSSSLRESGYIHLQATKPDTVGVGLTQSPSGLAAYILEKFSTWTNESFMDQDDGGLEHKFTMDELLDNVMVYWVSKSITSSMRLYLENFTGFHTMKVPVLVPVGCVWFPEDLVLFSEIGIRAKFHKLEQFTMAEEGGHFASYEVPHIVGKEAIKFFNNVDLEIKGIAYLDNEKPYKSYVGKILPGKGGDLEPVNNDETISAIMARYSKQASKGKGMTKPKKKVQKSGKKSVTDPKTQGPSSKSKTNKVGKSLNQSKTTPSKTKAKSKKEKHPSGGRGMTKPKGTAHHGKTTKKSKSHPSGKSVKLEKSNWYFKDPQKLLGRSISNYEPSDPTEPRPSEKINEEETKPEEEEVKGSDNNEDEVKNTSPAPTENQDDDAAETASPTENPTANKEKDDAVEPERGSEDNKKPVNKKKKKSKSSKITDDPNRKKPTVIEFKQSDAMNPNMPGWFALKNTIQFGKPLKLGTLLRRRGKDNATEFLSDYVDDAEDGENDDAADKMSSALRKYDKACLWQEYQATKSSLVGPPISEANREKVRWQNHQLSIFFLDIVFNSGIDDFGNSSKLVDQKPSNSFKLLHLTKDIFSQFICTERDKEGQEEGGDATKPTSSKDRILPRAFTETVFHLFLKLYEITKNKEATEYLSDGEFAWIKSNLEACNQTGGLPKKIKWYTDECRETVIAFDQENNYACTPYIEYDFNIKKYDPLLDFIWHMVASVHSHCFESFQTNIRIWHRYSLAMADLITVRNESEMVFIFRGQYETVQQIFRSKF</sequence>
<dbReference type="Pfam" id="PF06441">
    <property type="entry name" value="EHN"/>
    <property type="match status" value="1"/>
</dbReference>
<evidence type="ECO:0000259" key="6">
    <source>
        <dbReference type="Pfam" id="PF06441"/>
    </source>
</evidence>
<gene>
    <name evidence="7" type="ORF">Fcan01_06865</name>
</gene>
<keyword evidence="2" id="KW-0058">Aromatic hydrocarbons catabolism</keyword>
<accession>A0A226EPQ7</accession>
<dbReference type="OrthoDB" id="7130006at2759"/>
<dbReference type="PANTHER" id="PTHR21661">
    <property type="entry name" value="EPOXIDE HYDROLASE 1-RELATED"/>
    <property type="match status" value="1"/>
</dbReference>